<dbReference type="Proteomes" id="UP000288805">
    <property type="component" value="Unassembled WGS sequence"/>
</dbReference>
<sequence length="188" mass="21629">MVIAWLINSKELTIRKPYLFLPTAKEAWDVVRDTYSDLENIPQIFELKMKPWQFKQGDPEWMEYDRVYVLLAGLNQRLGQGERLNSEDLAKMLIERPGKSPSVTVVRKLGTLVRLVGNCTGDLKIEERKQDLNSKKIIDSVRQRETLHFFEDGLNLKGQPPTACFNSISVASDNEILLSHFKLGHPNF</sequence>
<protein>
    <submittedName>
        <fullName evidence="1">Uncharacterized protein</fullName>
    </submittedName>
</protein>
<evidence type="ECO:0000313" key="1">
    <source>
        <dbReference type="EMBL" id="RVX22850.1"/>
    </source>
</evidence>
<name>A0A438KNR9_VITVI</name>
<dbReference type="AlphaFoldDB" id="A0A438KNR9"/>
<proteinExistence type="predicted"/>
<organism evidence="1 2">
    <name type="scientific">Vitis vinifera</name>
    <name type="common">Grape</name>
    <dbReference type="NCBI Taxonomy" id="29760"/>
    <lineage>
        <taxon>Eukaryota</taxon>
        <taxon>Viridiplantae</taxon>
        <taxon>Streptophyta</taxon>
        <taxon>Embryophyta</taxon>
        <taxon>Tracheophyta</taxon>
        <taxon>Spermatophyta</taxon>
        <taxon>Magnoliopsida</taxon>
        <taxon>eudicotyledons</taxon>
        <taxon>Gunneridae</taxon>
        <taxon>Pentapetalae</taxon>
        <taxon>rosids</taxon>
        <taxon>Vitales</taxon>
        <taxon>Vitaceae</taxon>
        <taxon>Viteae</taxon>
        <taxon>Vitis</taxon>
    </lineage>
</organism>
<comment type="caution">
    <text evidence="1">The sequence shown here is derived from an EMBL/GenBank/DDBJ whole genome shotgun (WGS) entry which is preliminary data.</text>
</comment>
<reference evidence="1 2" key="1">
    <citation type="journal article" date="2018" name="PLoS Genet.">
        <title>Population sequencing reveals clonal diversity and ancestral inbreeding in the grapevine cultivar Chardonnay.</title>
        <authorList>
            <person name="Roach M.J."/>
            <person name="Johnson D.L."/>
            <person name="Bohlmann J."/>
            <person name="van Vuuren H.J."/>
            <person name="Jones S.J."/>
            <person name="Pretorius I.S."/>
            <person name="Schmidt S.A."/>
            <person name="Borneman A.R."/>
        </authorList>
    </citation>
    <scope>NUCLEOTIDE SEQUENCE [LARGE SCALE GENOMIC DNA]</scope>
    <source>
        <strain evidence="2">cv. Chardonnay</strain>
        <tissue evidence="1">Leaf</tissue>
    </source>
</reference>
<gene>
    <name evidence="1" type="ORF">CK203_008111</name>
</gene>
<evidence type="ECO:0000313" key="2">
    <source>
        <dbReference type="Proteomes" id="UP000288805"/>
    </source>
</evidence>
<dbReference type="EMBL" id="QGNW01000002">
    <property type="protein sequence ID" value="RVX22850.1"/>
    <property type="molecule type" value="Genomic_DNA"/>
</dbReference>
<accession>A0A438KNR9</accession>